<feature type="domain" description="Mycothiol-dependent maleylpyruvate isomerase metal-binding" evidence="1">
    <location>
        <begin position="10"/>
        <end position="126"/>
    </location>
</feature>
<evidence type="ECO:0000313" key="3">
    <source>
        <dbReference type="Proteomes" id="UP001523369"/>
    </source>
</evidence>
<gene>
    <name evidence="2" type="ORF">M1L60_37810</name>
</gene>
<dbReference type="EMBL" id="JAMYJR010000045">
    <property type="protein sequence ID" value="MCO8276352.1"/>
    <property type="molecule type" value="Genomic_DNA"/>
</dbReference>
<dbReference type="NCBIfam" id="TIGR03083">
    <property type="entry name" value="maleylpyruvate isomerase family mycothiol-dependent enzyme"/>
    <property type="match status" value="1"/>
</dbReference>
<dbReference type="Pfam" id="PF11716">
    <property type="entry name" value="MDMPI_N"/>
    <property type="match status" value="1"/>
</dbReference>
<reference evidence="2 3" key="1">
    <citation type="submission" date="2022-06" db="EMBL/GenBank/DDBJ databases">
        <title>New Species of the Genus Actinoplanes, ActinopZanes ferrugineus.</title>
        <authorList>
            <person name="Ding P."/>
        </authorList>
    </citation>
    <scope>NUCLEOTIDE SEQUENCE [LARGE SCALE GENOMIC DNA]</scope>
    <source>
        <strain evidence="2 3">TRM88003</strain>
    </source>
</reference>
<proteinExistence type="predicted"/>
<evidence type="ECO:0000259" key="1">
    <source>
        <dbReference type="Pfam" id="PF11716"/>
    </source>
</evidence>
<dbReference type="InterPro" id="IPR017520">
    <property type="entry name" value="CHP03086"/>
</dbReference>
<dbReference type="Proteomes" id="UP001523369">
    <property type="component" value="Unassembled WGS sequence"/>
</dbReference>
<dbReference type="NCBIfam" id="TIGR03086">
    <property type="entry name" value="TIGR03086 family metal-binding protein"/>
    <property type="match status" value="1"/>
</dbReference>
<dbReference type="Gene3D" id="1.20.120.450">
    <property type="entry name" value="dinb family like domain"/>
    <property type="match status" value="1"/>
</dbReference>
<protein>
    <submittedName>
        <fullName evidence="2">TIGR03086 family metal-binding protein</fullName>
    </submittedName>
</protein>
<dbReference type="InterPro" id="IPR034660">
    <property type="entry name" value="DinB/YfiT-like"/>
</dbReference>
<dbReference type="InterPro" id="IPR024344">
    <property type="entry name" value="MDMPI_metal-binding"/>
</dbReference>
<dbReference type="InterPro" id="IPR017517">
    <property type="entry name" value="Maleyloyr_isom"/>
</dbReference>
<keyword evidence="3" id="KW-1185">Reference proteome</keyword>
<sequence>MTTEISTLMAAAAERTVPIVQGIRDDQLGDPTPCEKFQVRDLLNHLFQVVVGFQGAARREALDFSSTPDSLTEGWRDRFATETERMIAAWSDPAALDGISPGMGMPQPLVANLALADLTVHGWDLATATGQPYQPADVAVDHLMPFVEQMAPTGRQMGAFGAEVQAPEDAGTFERLLALSGRTAA</sequence>
<name>A0ABT1DZY8_9ACTN</name>
<comment type="caution">
    <text evidence="2">The sequence shown here is derived from an EMBL/GenBank/DDBJ whole genome shotgun (WGS) entry which is preliminary data.</text>
</comment>
<accession>A0ABT1DZY8</accession>
<evidence type="ECO:0000313" key="2">
    <source>
        <dbReference type="EMBL" id="MCO8276352.1"/>
    </source>
</evidence>
<dbReference type="SUPFAM" id="SSF109854">
    <property type="entry name" value="DinB/YfiT-like putative metalloenzymes"/>
    <property type="match status" value="1"/>
</dbReference>
<dbReference type="RefSeq" id="WP_253242386.1">
    <property type="nucleotide sequence ID" value="NZ_JAMYJR010000045.1"/>
</dbReference>
<organism evidence="2 3">
    <name type="scientific">Paractinoplanes aksuensis</name>
    <dbReference type="NCBI Taxonomy" id="2939490"/>
    <lineage>
        <taxon>Bacteria</taxon>
        <taxon>Bacillati</taxon>
        <taxon>Actinomycetota</taxon>
        <taxon>Actinomycetes</taxon>
        <taxon>Micromonosporales</taxon>
        <taxon>Micromonosporaceae</taxon>
        <taxon>Paractinoplanes</taxon>
    </lineage>
</organism>